<evidence type="ECO:0000256" key="5">
    <source>
        <dbReference type="PROSITE-ProRule" id="PRU01248"/>
    </source>
</evidence>
<dbReference type="PANTHER" id="PTHR30349:SF41">
    <property type="entry name" value="INTEGRASE_RECOMBINASE PROTEIN MJ0367-RELATED"/>
    <property type="match status" value="1"/>
</dbReference>
<accession>A0ABY2SDK0</accession>
<dbReference type="InterPro" id="IPR044068">
    <property type="entry name" value="CB"/>
</dbReference>
<dbReference type="SUPFAM" id="SSF56349">
    <property type="entry name" value="DNA breaking-rejoining enzymes"/>
    <property type="match status" value="1"/>
</dbReference>
<dbReference type="Gene3D" id="1.10.443.10">
    <property type="entry name" value="Intergrase catalytic core"/>
    <property type="match status" value="1"/>
</dbReference>
<keyword evidence="4" id="KW-0233">DNA recombination</keyword>
<keyword evidence="2" id="KW-0229">DNA integration</keyword>
<proteinExistence type="inferred from homology"/>
<dbReference type="PANTHER" id="PTHR30349">
    <property type="entry name" value="PHAGE INTEGRASE-RELATED"/>
    <property type="match status" value="1"/>
</dbReference>
<comment type="caution">
    <text evidence="7">The sequence shown here is derived from an EMBL/GenBank/DDBJ whole genome shotgun (WGS) entry which is preliminary data.</text>
</comment>
<keyword evidence="3 5" id="KW-0238">DNA-binding</keyword>
<evidence type="ECO:0000256" key="2">
    <source>
        <dbReference type="ARBA" id="ARBA00022908"/>
    </source>
</evidence>
<dbReference type="InterPro" id="IPR013762">
    <property type="entry name" value="Integrase-like_cat_sf"/>
</dbReference>
<dbReference type="Pfam" id="PF00589">
    <property type="entry name" value="Phage_integrase"/>
    <property type="match status" value="1"/>
</dbReference>
<dbReference type="InterPro" id="IPR010998">
    <property type="entry name" value="Integrase_recombinase_N"/>
</dbReference>
<dbReference type="Proteomes" id="UP000305202">
    <property type="component" value="Unassembled WGS sequence"/>
</dbReference>
<gene>
    <name evidence="7" type="ORF">FCN80_24565</name>
</gene>
<dbReference type="EMBL" id="SZPQ01000070">
    <property type="protein sequence ID" value="TKI02562.1"/>
    <property type="molecule type" value="Genomic_DNA"/>
</dbReference>
<evidence type="ECO:0000256" key="1">
    <source>
        <dbReference type="ARBA" id="ARBA00008857"/>
    </source>
</evidence>
<protein>
    <submittedName>
        <fullName evidence="7">Integrase</fullName>
    </submittedName>
</protein>
<name>A0ABY2SDK0_9HYPH</name>
<keyword evidence="8" id="KW-1185">Reference proteome</keyword>
<evidence type="ECO:0000256" key="3">
    <source>
        <dbReference type="ARBA" id="ARBA00023125"/>
    </source>
</evidence>
<organism evidence="7 8">
    <name type="scientific">Martelella alba</name>
    <dbReference type="NCBI Taxonomy" id="2590451"/>
    <lineage>
        <taxon>Bacteria</taxon>
        <taxon>Pseudomonadati</taxon>
        <taxon>Pseudomonadota</taxon>
        <taxon>Alphaproteobacteria</taxon>
        <taxon>Hyphomicrobiales</taxon>
        <taxon>Aurantimonadaceae</taxon>
        <taxon>Martelella</taxon>
    </lineage>
</organism>
<feature type="domain" description="Core-binding (CB)" evidence="6">
    <location>
        <begin position="59"/>
        <end position="139"/>
    </location>
</feature>
<evidence type="ECO:0000256" key="4">
    <source>
        <dbReference type="ARBA" id="ARBA00023172"/>
    </source>
</evidence>
<dbReference type="InterPro" id="IPR011010">
    <property type="entry name" value="DNA_brk_join_enz"/>
</dbReference>
<dbReference type="PROSITE" id="PS51900">
    <property type="entry name" value="CB"/>
    <property type="match status" value="1"/>
</dbReference>
<dbReference type="Gene3D" id="1.10.150.130">
    <property type="match status" value="1"/>
</dbReference>
<evidence type="ECO:0000313" key="8">
    <source>
        <dbReference type="Proteomes" id="UP000305202"/>
    </source>
</evidence>
<dbReference type="InterPro" id="IPR002104">
    <property type="entry name" value="Integrase_catalytic"/>
</dbReference>
<dbReference type="InterPro" id="IPR050090">
    <property type="entry name" value="Tyrosine_recombinase_XerCD"/>
</dbReference>
<dbReference type="CDD" id="cd00800">
    <property type="entry name" value="INT_Lambda_C"/>
    <property type="match status" value="1"/>
</dbReference>
<sequence length="331" mass="37798">MGRKRNKGNEWMPKGVFLRASGYYWKPGGSTQKIAPPTATKGEVWLAYEKQVAAKNTRLTFKQLWDKFINSPDFANLAIRTQRDYAAHATHLHKVFGAAAVDDIKPELVRRYMDARGKKSTVQANHEHSSMSRVYRWGYQRGYVKMNPCTGVDKFPKPQRDRYITDEEYAAIYDVAPTALRVAMEIAYLCAARVSDVIKMTWDQVMEQGIYIQQGKTGVKQIKSWTDRLREAIALAKTLHGKNNRVIKSVTGLPYSYNGFNDVWSKARRGAGEKLGYVLDCTFHDLKAKGISDYEGSSRDKQLFSGHKTESQILVYDRRVKVTPTLNKKRI</sequence>
<evidence type="ECO:0000259" key="6">
    <source>
        <dbReference type="PROSITE" id="PS51900"/>
    </source>
</evidence>
<evidence type="ECO:0000313" key="7">
    <source>
        <dbReference type="EMBL" id="TKI02562.1"/>
    </source>
</evidence>
<reference evidence="7 8" key="1">
    <citation type="submission" date="2019-04" db="EMBL/GenBank/DDBJ databases">
        <authorList>
            <person name="Li M."/>
            <person name="Gao C."/>
        </authorList>
    </citation>
    <scope>NUCLEOTIDE SEQUENCE [LARGE SCALE GENOMIC DNA]</scope>
    <source>
        <strain evidence="7 8">BGMRC 2031</strain>
    </source>
</reference>
<comment type="similarity">
    <text evidence="1">Belongs to the 'phage' integrase family.</text>
</comment>